<dbReference type="CDD" id="cd12148">
    <property type="entry name" value="fungal_TF_MHR"/>
    <property type="match status" value="1"/>
</dbReference>
<name>A0A9W9P1L4_PENCI</name>
<evidence type="ECO:0000313" key="2">
    <source>
        <dbReference type="Proteomes" id="UP001147733"/>
    </source>
</evidence>
<accession>A0A9W9P1L4</accession>
<evidence type="ECO:0000313" key="1">
    <source>
        <dbReference type="EMBL" id="KAJ5233809.1"/>
    </source>
</evidence>
<reference evidence="1" key="2">
    <citation type="journal article" date="2023" name="IMA Fungus">
        <title>Comparative genomic study of the Penicillium genus elucidates a diverse pangenome and 15 lateral gene transfer events.</title>
        <authorList>
            <person name="Petersen C."/>
            <person name="Sorensen T."/>
            <person name="Nielsen M.R."/>
            <person name="Sondergaard T.E."/>
            <person name="Sorensen J.L."/>
            <person name="Fitzpatrick D.A."/>
            <person name="Frisvad J.C."/>
            <person name="Nielsen K.L."/>
        </authorList>
    </citation>
    <scope>NUCLEOTIDE SEQUENCE</scope>
    <source>
        <strain evidence="1">IBT 23319</strain>
    </source>
</reference>
<organism evidence="1 2">
    <name type="scientific">Penicillium citrinum</name>
    <dbReference type="NCBI Taxonomy" id="5077"/>
    <lineage>
        <taxon>Eukaryota</taxon>
        <taxon>Fungi</taxon>
        <taxon>Dikarya</taxon>
        <taxon>Ascomycota</taxon>
        <taxon>Pezizomycotina</taxon>
        <taxon>Eurotiomycetes</taxon>
        <taxon>Eurotiomycetidae</taxon>
        <taxon>Eurotiales</taxon>
        <taxon>Aspergillaceae</taxon>
        <taxon>Penicillium</taxon>
    </lineage>
</organism>
<keyword evidence="2" id="KW-1185">Reference proteome</keyword>
<dbReference type="GeneID" id="81383662"/>
<reference evidence="1" key="1">
    <citation type="submission" date="2022-11" db="EMBL/GenBank/DDBJ databases">
        <authorList>
            <person name="Petersen C."/>
        </authorList>
    </citation>
    <scope>NUCLEOTIDE SEQUENCE</scope>
    <source>
        <strain evidence="1">IBT 23319</strain>
    </source>
</reference>
<dbReference type="Proteomes" id="UP001147733">
    <property type="component" value="Unassembled WGS sequence"/>
</dbReference>
<sequence length="439" mass="48950">MRQSAPQMLTLHTHDCKYVESTPPESTRDFSEHEDGLATGLAPPDVKVDIENHLSGISRAEITAKYLSHIHPWFPIIPNSRLSEEVTTTWKDATVECTLLYFTVFLLVSEPESVQNNGILSPDLKLAYIKSKRWTVLLEVAGSNSWDLIRSRLILTLFEVGHGLYPAACISFGAVIGAAEALNRYSDYKDSMTRPSDEEIAEACAVTSAIVIMDRFMTAESSTRHSLTRGRPLLGRLSLVYPQSTFTGCESNQAFSRLLEASSLVEQVHIALNEPTKRHAFNIEEMTVIVQTLKSFETVLLQEIPEKGTIYASAFLLCEIGLVHAYDAGTKADPSDVDTAHCRAEARNALDCLLKAKLKMIQPYLDGVEDIDFKSLSPFLTYLVYKCAATVTERIRVGEESLFNLRVLKGLREFLSLLSQRWLTGSKFPSEIMPCFSAK</sequence>
<dbReference type="EMBL" id="JAPQKT010000004">
    <property type="protein sequence ID" value="KAJ5233809.1"/>
    <property type="molecule type" value="Genomic_DNA"/>
</dbReference>
<comment type="caution">
    <text evidence="1">The sequence shown here is derived from an EMBL/GenBank/DDBJ whole genome shotgun (WGS) entry which is preliminary data.</text>
</comment>
<protein>
    <submittedName>
        <fullName evidence="1">Uncharacterized protein</fullName>
    </submittedName>
</protein>
<gene>
    <name evidence="1" type="ORF">N7469_005575</name>
</gene>
<proteinExistence type="predicted"/>
<dbReference type="AlphaFoldDB" id="A0A9W9P1L4"/>
<dbReference type="OrthoDB" id="270167at2759"/>
<dbReference type="RefSeq" id="XP_056501309.1">
    <property type="nucleotide sequence ID" value="XM_056644495.1"/>
</dbReference>